<feature type="non-terminal residue" evidence="1">
    <location>
        <position position="1"/>
    </location>
</feature>
<organism evidence="1">
    <name type="scientific">marine sediment metagenome</name>
    <dbReference type="NCBI Taxonomy" id="412755"/>
    <lineage>
        <taxon>unclassified sequences</taxon>
        <taxon>metagenomes</taxon>
        <taxon>ecological metagenomes</taxon>
    </lineage>
</organism>
<protein>
    <submittedName>
        <fullName evidence="1">Uncharacterized protein</fullName>
    </submittedName>
</protein>
<accession>X1VJX3</accession>
<dbReference type="Gene3D" id="2.180.10.10">
    <property type="entry name" value="RHS repeat-associated core"/>
    <property type="match status" value="1"/>
</dbReference>
<comment type="caution">
    <text evidence="1">The sequence shown here is derived from an EMBL/GenBank/DDBJ whole genome shotgun (WGS) entry which is preliminary data.</text>
</comment>
<gene>
    <name evidence="1" type="ORF">S12H4_46406</name>
</gene>
<sequence>VYNELNKQTARILPDGRIETKVYDANGLLIKATDFNEHVTGFSYDDVNAPGRLHNREFFDSNSLYDSDDPNVTYHYRYDNLGRKTYVDVNDQGDEVAYHYYYNQEGQIYQLDSPQGYIRYGFYDNTGRKASVFTPTAPTDDDETYYDKTEYGYDELGRLEWAQLSEANDVPRTDEITYYSYSSVGSLEQVAYPNNTTTYTYDNLNRLTDVNIYDNSGLFASYAYELAADGTRTAVAESVWNGVDYNDTIVNW</sequence>
<proteinExistence type="predicted"/>
<evidence type="ECO:0000313" key="1">
    <source>
        <dbReference type="EMBL" id="GAJ15746.1"/>
    </source>
</evidence>
<dbReference type="EMBL" id="BARW01028794">
    <property type="protein sequence ID" value="GAJ15746.1"/>
    <property type="molecule type" value="Genomic_DNA"/>
</dbReference>
<reference evidence="1" key="1">
    <citation type="journal article" date="2014" name="Front. Microbiol.">
        <title>High frequency of phylogenetically diverse reductive dehalogenase-homologous genes in deep subseafloor sedimentary metagenomes.</title>
        <authorList>
            <person name="Kawai M."/>
            <person name="Futagami T."/>
            <person name="Toyoda A."/>
            <person name="Takaki Y."/>
            <person name="Nishi S."/>
            <person name="Hori S."/>
            <person name="Arai W."/>
            <person name="Tsubouchi T."/>
            <person name="Morono Y."/>
            <person name="Uchiyama I."/>
            <person name="Ito T."/>
            <person name="Fujiyama A."/>
            <person name="Inagaki F."/>
            <person name="Takami H."/>
        </authorList>
    </citation>
    <scope>NUCLEOTIDE SEQUENCE</scope>
    <source>
        <strain evidence="1">Expedition CK06-06</strain>
    </source>
</reference>
<feature type="non-terminal residue" evidence="1">
    <location>
        <position position="252"/>
    </location>
</feature>
<name>X1VJX3_9ZZZZ</name>
<dbReference type="AlphaFoldDB" id="X1VJX3"/>